<dbReference type="AlphaFoldDB" id="A0A849I773"/>
<dbReference type="InterPro" id="IPR011990">
    <property type="entry name" value="TPR-like_helical_dom_sf"/>
</dbReference>
<dbReference type="Pfam" id="PF08238">
    <property type="entry name" value="Sel1"/>
    <property type="match status" value="4"/>
</dbReference>
<dbReference type="EMBL" id="JABEPP010000002">
    <property type="protein sequence ID" value="NNM71877.1"/>
    <property type="molecule type" value="Genomic_DNA"/>
</dbReference>
<accession>A0A849I773</accession>
<feature type="signal peptide" evidence="1">
    <location>
        <begin position="1"/>
        <end position="24"/>
    </location>
</feature>
<dbReference type="SUPFAM" id="SSF81901">
    <property type="entry name" value="HCP-like"/>
    <property type="match status" value="1"/>
</dbReference>
<dbReference type="RefSeq" id="WP_171217407.1">
    <property type="nucleotide sequence ID" value="NZ_JABEPP010000002.1"/>
</dbReference>
<evidence type="ECO:0000313" key="2">
    <source>
        <dbReference type="EMBL" id="NNM71877.1"/>
    </source>
</evidence>
<organism evidence="2 3">
    <name type="scientific">Enterovirga aerilata</name>
    <dbReference type="NCBI Taxonomy" id="2730920"/>
    <lineage>
        <taxon>Bacteria</taxon>
        <taxon>Pseudomonadati</taxon>
        <taxon>Pseudomonadota</taxon>
        <taxon>Alphaproteobacteria</taxon>
        <taxon>Hyphomicrobiales</taxon>
        <taxon>Methylobacteriaceae</taxon>
        <taxon>Enterovirga</taxon>
    </lineage>
</organism>
<dbReference type="PANTHER" id="PTHR11102">
    <property type="entry name" value="SEL-1-LIKE PROTEIN"/>
    <property type="match status" value="1"/>
</dbReference>
<protein>
    <submittedName>
        <fullName evidence="2">Sel1 repeat family protein</fullName>
    </submittedName>
</protein>
<dbReference type="Gene3D" id="1.25.40.10">
    <property type="entry name" value="Tetratricopeptide repeat domain"/>
    <property type="match status" value="2"/>
</dbReference>
<evidence type="ECO:0000256" key="1">
    <source>
        <dbReference type="SAM" id="SignalP"/>
    </source>
</evidence>
<reference evidence="2 3" key="1">
    <citation type="submission" date="2020-04" db="EMBL/GenBank/DDBJ databases">
        <title>Enterovirga sp. isolate from soil.</title>
        <authorList>
            <person name="Chea S."/>
            <person name="Kim D.-U."/>
        </authorList>
    </citation>
    <scope>NUCLEOTIDE SEQUENCE [LARGE SCALE GENOMIC DNA]</scope>
    <source>
        <strain evidence="2 3">DB1703</strain>
    </source>
</reference>
<dbReference type="PANTHER" id="PTHR11102:SF160">
    <property type="entry name" value="ERAD-ASSOCIATED E3 UBIQUITIN-PROTEIN LIGASE COMPONENT HRD3"/>
    <property type="match status" value="1"/>
</dbReference>
<keyword evidence="1" id="KW-0732">Signal</keyword>
<proteinExistence type="predicted"/>
<gene>
    <name evidence="2" type="ORF">HJG44_05630</name>
</gene>
<feature type="chain" id="PRO_5032938761" evidence="1">
    <location>
        <begin position="25"/>
        <end position="275"/>
    </location>
</feature>
<dbReference type="Proteomes" id="UP000564885">
    <property type="component" value="Unassembled WGS sequence"/>
</dbReference>
<dbReference type="SMART" id="SM00671">
    <property type="entry name" value="SEL1"/>
    <property type="match status" value="4"/>
</dbReference>
<dbReference type="InterPro" id="IPR006597">
    <property type="entry name" value="Sel1-like"/>
</dbReference>
<dbReference type="InterPro" id="IPR050767">
    <property type="entry name" value="Sel1_AlgK"/>
</dbReference>
<keyword evidence="3" id="KW-1185">Reference proteome</keyword>
<name>A0A849I773_9HYPH</name>
<comment type="caution">
    <text evidence="2">The sequence shown here is derived from an EMBL/GenBank/DDBJ whole genome shotgun (WGS) entry which is preliminary data.</text>
</comment>
<sequence>MRICRPLLLSLLCLAAAAAGPARASDFMGPRPGPRAAAPQDGYASAKDALRSGVRNYNAGDKIAAVKALEYAADQGYALASWKLGRMYAEGDGVPRDDLKAFEYFSRIADENADEAPDSPRAGVVASAFVALGTYFLEGIKNSSVVVNPEKAAELYFYAASYFGDPNAQYSLAQLYLNGSGVDRDERQAARWFNLAAEKGHAGAQALLGRMLVNGQGVPRERARGLMWLMLAKEAADPKRDAWIWAMHAEALESASETDRRTATAFLERHQAKRR</sequence>
<evidence type="ECO:0000313" key="3">
    <source>
        <dbReference type="Proteomes" id="UP000564885"/>
    </source>
</evidence>